<gene>
    <name evidence="1" type="ORF">LCGC14_0208370</name>
</gene>
<evidence type="ECO:0000313" key="1">
    <source>
        <dbReference type="EMBL" id="KKN92346.1"/>
    </source>
</evidence>
<protein>
    <submittedName>
        <fullName evidence="1">Uncharacterized protein</fullName>
    </submittedName>
</protein>
<comment type="caution">
    <text evidence="1">The sequence shown here is derived from an EMBL/GenBank/DDBJ whole genome shotgun (WGS) entry which is preliminary data.</text>
</comment>
<accession>A0A0F9X0R1</accession>
<organism evidence="1">
    <name type="scientific">marine sediment metagenome</name>
    <dbReference type="NCBI Taxonomy" id="412755"/>
    <lineage>
        <taxon>unclassified sequences</taxon>
        <taxon>metagenomes</taxon>
        <taxon>ecological metagenomes</taxon>
    </lineage>
</organism>
<reference evidence="1" key="1">
    <citation type="journal article" date="2015" name="Nature">
        <title>Complex archaea that bridge the gap between prokaryotes and eukaryotes.</title>
        <authorList>
            <person name="Spang A."/>
            <person name="Saw J.H."/>
            <person name="Jorgensen S.L."/>
            <person name="Zaremba-Niedzwiedzka K."/>
            <person name="Martijn J."/>
            <person name="Lind A.E."/>
            <person name="van Eijk R."/>
            <person name="Schleper C."/>
            <person name="Guy L."/>
            <person name="Ettema T.J."/>
        </authorList>
    </citation>
    <scope>NUCLEOTIDE SEQUENCE</scope>
</reference>
<name>A0A0F9X0R1_9ZZZZ</name>
<dbReference type="EMBL" id="LAZR01000095">
    <property type="protein sequence ID" value="KKN92346.1"/>
    <property type="molecule type" value="Genomic_DNA"/>
</dbReference>
<proteinExistence type="predicted"/>
<sequence length="199" mass="22992">MDYNEAEVGEVAAEALPEAPYLARTEKERAVKLEKRCHQCCVVYKTSHSKQKYCSDSCREEAQNEGVRLCRVCKTEKPLDSFEDIRGKWKRRACHVCTKQYRVSHHDKNREERRNIQGYLINKYEGLPCADCGGVLPFCAMDFDHRPEETKKFGVGTKGSLRATPETIKEVEEEVAKCDLICSNCHRVRTKERSDDRKL</sequence>
<dbReference type="AlphaFoldDB" id="A0A0F9X0R1"/>